<comment type="function">
    <text evidence="9">Catalyzes the synthesis of 5,6-dihydrouridine (D), a modified base found in the D-loop of most tRNAs, via the reduction of the C5-C6 double bond in target uridines. Specifically modifies U20 and U20a in tRNAs.</text>
</comment>
<keyword evidence="13" id="KW-1185">Reference proteome</keyword>
<evidence type="ECO:0000313" key="12">
    <source>
        <dbReference type="EMBL" id="MBL4935627.1"/>
    </source>
</evidence>
<comment type="cofactor">
    <cofactor evidence="1 9 10">
        <name>FMN</name>
        <dbReference type="ChEBI" id="CHEBI:58210"/>
    </cofactor>
</comment>
<evidence type="ECO:0000313" key="13">
    <source>
        <dbReference type="Proteomes" id="UP000632377"/>
    </source>
</evidence>
<dbReference type="InterPro" id="IPR035587">
    <property type="entry name" value="DUS-like_FMN-bd"/>
</dbReference>
<comment type="catalytic activity">
    <reaction evidence="9">
        <text>5,6-dihydrouridine(20) in tRNA + NADP(+) = uridine(20) in tRNA + NADPH + H(+)</text>
        <dbReference type="Rhea" id="RHEA:53336"/>
        <dbReference type="Rhea" id="RHEA-COMP:13533"/>
        <dbReference type="Rhea" id="RHEA-COMP:13534"/>
        <dbReference type="ChEBI" id="CHEBI:15378"/>
        <dbReference type="ChEBI" id="CHEBI:57783"/>
        <dbReference type="ChEBI" id="CHEBI:58349"/>
        <dbReference type="ChEBI" id="CHEBI:65315"/>
        <dbReference type="ChEBI" id="CHEBI:74443"/>
        <dbReference type="EC" id="1.3.1.91"/>
    </reaction>
</comment>
<dbReference type="PROSITE" id="PS01136">
    <property type="entry name" value="UPF0034"/>
    <property type="match status" value="1"/>
</dbReference>
<sequence>MNAKISIAPMVDKTDRHFRYFSRIMTKESLLYTEMITAQAILNGDRNKILDFNPVEKPLALQIAGCNPKDIYEAIKIAEDWDYDEINLNAGCPSDRVAGNEMGAVLMAYPHLVAEMIEAMKKATNKPVTVKNRIGIEGKNVLPESYGRTLLDRYEDMESFIRIVSKAGADTFIVHARIAILEGLSPKENREIPPMRYEDVYRLKNENPSLNIIINGGIKTKEDIKRHLKLVDGAMIGRAAYENPYFLTCFDNFFPGKTSEGLTRRQIIEKFIPYVEEEERKGNSTNSLLRHTINLFYEKKGSRLFKQLITPPYEKGMNGSKILNKALELLPHDVLDEKS</sequence>
<feature type="site" description="Interacts with tRNA" evidence="9">
    <location>
        <position position="89"/>
    </location>
</feature>
<dbReference type="SUPFAM" id="SSF51395">
    <property type="entry name" value="FMN-linked oxidoreductases"/>
    <property type="match status" value="1"/>
</dbReference>
<evidence type="ECO:0000256" key="4">
    <source>
        <dbReference type="ARBA" id="ARBA00022643"/>
    </source>
</evidence>
<evidence type="ECO:0000256" key="10">
    <source>
        <dbReference type="PIRNR" id="PIRNR006621"/>
    </source>
</evidence>
<evidence type="ECO:0000256" key="6">
    <source>
        <dbReference type="ARBA" id="ARBA00022857"/>
    </source>
</evidence>
<comment type="catalytic activity">
    <reaction evidence="9">
        <text>5,6-dihydrouridine(20) in tRNA + NAD(+) = uridine(20) in tRNA + NADH + H(+)</text>
        <dbReference type="Rhea" id="RHEA:53340"/>
        <dbReference type="Rhea" id="RHEA-COMP:13533"/>
        <dbReference type="Rhea" id="RHEA-COMP:13534"/>
        <dbReference type="ChEBI" id="CHEBI:15378"/>
        <dbReference type="ChEBI" id="CHEBI:57540"/>
        <dbReference type="ChEBI" id="CHEBI:57945"/>
        <dbReference type="ChEBI" id="CHEBI:65315"/>
        <dbReference type="ChEBI" id="CHEBI:74443"/>
        <dbReference type="EC" id="1.3.1.91"/>
    </reaction>
</comment>
<evidence type="ECO:0000256" key="5">
    <source>
        <dbReference type="ARBA" id="ARBA00022694"/>
    </source>
</evidence>
<feature type="site" description="Interacts with tRNA; defines subfamily-specific binding signature" evidence="9">
    <location>
        <position position="187"/>
    </location>
</feature>
<comment type="caution">
    <text evidence="12">The sequence shown here is derived from an EMBL/GenBank/DDBJ whole genome shotgun (WGS) entry which is preliminary data.</text>
</comment>
<protein>
    <recommendedName>
        <fullName evidence="9">tRNA-dihydrouridine(20/20a) synthase</fullName>
        <ecNumber evidence="9">1.3.1.91</ecNumber>
    </recommendedName>
    <alternativeName>
        <fullName evidence="9">DusA-like U20-specific dihydrouridine synthase</fullName>
        <shortName evidence="9">U20-specific Dus</shortName>
    </alternativeName>
</protein>
<reference evidence="12 13" key="1">
    <citation type="submission" date="2021-01" db="EMBL/GenBank/DDBJ databases">
        <title>Genome public.</title>
        <authorList>
            <person name="Liu C."/>
            <person name="Sun Q."/>
        </authorList>
    </citation>
    <scope>NUCLEOTIDE SEQUENCE [LARGE SCALE GENOMIC DNA]</scope>
    <source>
        <strain evidence="12 13">YIM B02515</strain>
    </source>
</reference>
<keyword evidence="4 9" id="KW-0288">FMN</keyword>
<feature type="binding site" evidence="9">
    <location>
        <begin position="237"/>
        <end position="238"/>
    </location>
    <ligand>
        <name>FMN</name>
        <dbReference type="ChEBI" id="CHEBI:58210"/>
    </ligand>
</feature>
<dbReference type="EC" id="1.3.1.91" evidence="9"/>
<comment type="similarity">
    <text evidence="9">Belongs to the Dus family. DusA subfamily.</text>
</comment>
<dbReference type="HAMAP" id="MF_02041">
    <property type="entry name" value="DusA_subfam"/>
    <property type="match status" value="1"/>
</dbReference>
<dbReference type="InterPro" id="IPR004653">
    <property type="entry name" value="DusA"/>
</dbReference>
<dbReference type="PIRSF" id="PIRSF006621">
    <property type="entry name" value="Dus"/>
    <property type="match status" value="1"/>
</dbReference>
<dbReference type="PANTHER" id="PTHR42907">
    <property type="entry name" value="FMN-LINKED OXIDOREDUCTASES SUPERFAMILY PROTEIN"/>
    <property type="match status" value="1"/>
</dbReference>
<dbReference type="PANTHER" id="PTHR42907:SF1">
    <property type="entry name" value="FMN-LINKED OXIDOREDUCTASES SUPERFAMILY PROTEIN"/>
    <property type="match status" value="1"/>
</dbReference>
<keyword evidence="3 9" id="KW-0285">Flavoprotein</keyword>
<accession>A0ABS1T8G2</accession>
<dbReference type="Gene3D" id="3.20.20.70">
    <property type="entry name" value="Aldolase class I"/>
    <property type="match status" value="1"/>
</dbReference>
<evidence type="ECO:0000256" key="1">
    <source>
        <dbReference type="ARBA" id="ARBA00001917"/>
    </source>
</evidence>
<dbReference type="Pfam" id="PF01207">
    <property type="entry name" value="Dus"/>
    <property type="match status" value="1"/>
</dbReference>
<feature type="domain" description="DUS-like FMN-binding" evidence="11">
    <location>
        <begin position="7"/>
        <end position="310"/>
    </location>
</feature>
<evidence type="ECO:0000256" key="9">
    <source>
        <dbReference type="HAMAP-Rule" id="MF_02041"/>
    </source>
</evidence>
<dbReference type="CDD" id="cd02801">
    <property type="entry name" value="DUS_like_FMN"/>
    <property type="match status" value="1"/>
</dbReference>
<feature type="site" description="Interacts with tRNA" evidence="9">
    <location>
        <position position="190"/>
    </location>
</feature>
<feature type="site" description="Interacts with tRNA; defines subfamily-specific binding signature" evidence="9">
    <location>
        <position position="303"/>
    </location>
</feature>
<evidence type="ECO:0000256" key="8">
    <source>
        <dbReference type="ARBA" id="ARBA00023002"/>
    </source>
</evidence>
<comment type="caution">
    <text evidence="9">Lacks conserved residue(s) required for the propagation of feature annotation.</text>
</comment>
<proteinExistence type="inferred from homology"/>
<dbReference type="EMBL" id="JAESWC010000002">
    <property type="protein sequence ID" value="MBL4935627.1"/>
    <property type="molecule type" value="Genomic_DNA"/>
</dbReference>
<dbReference type="RefSeq" id="WP_202748223.1">
    <property type="nucleotide sequence ID" value="NZ_JAESWC010000002.1"/>
</dbReference>
<dbReference type="NCBIfam" id="NF008774">
    <property type="entry name" value="PRK11815.1"/>
    <property type="match status" value="1"/>
</dbReference>
<name>A0ABS1T8G2_9CLOT</name>
<feature type="binding site" evidence="9">
    <location>
        <begin position="9"/>
        <end position="11"/>
    </location>
    <ligand>
        <name>FMN</name>
        <dbReference type="ChEBI" id="CHEBI:58210"/>
    </ligand>
</feature>
<organism evidence="12 13">
    <name type="scientific">Clostridium rhizosphaerae</name>
    <dbReference type="NCBI Taxonomy" id="2803861"/>
    <lineage>
        <taxon>Bacteria</taxon>
        <taxon>Bacillati</taxon>
        <taxon>Bacillota</taxon>
        <taxon>Clostridia</taxon>
        <taxon>Eubacteriales</taxon>
        <taxon>Clostridiaceae</taxon>
        <taxon>Clostridium</taxon>
    </lineage>
</organism>
<keyword evidence="8 9" id="KW-0560">Oxidoreductase</keyword>
<evidence type="ECO:0000256" key="3">
    <source>
        <dbReference type="ARBA" id="ARBA00022630"/>
    </source>
</evidence>
<evidence type="ECO:0000256" key="7">
    <source>
        <dbReference type="ARBA" id="ARBA00022884"/>
    </source>
</evidence>
<evidence type="ECO:0000256" key="2">
    <source>
        <dbReference type="ARBA" id="ARBA00022555"/>
    </source>
</evidence>
<comment type="catalytic activity">
    <reaction evidence="9">
        <text>5,6-dihydrouridine(20a) in tRNA + NAD(+) = uridine(20a) in tRNA + NADH + H(+)</text>
        <dbReference type="Rhea" id="RHEA:53348"/>
        <dbReference type="Rhea" id="RHEA-COMP:13535"/>
        <dbReference type="Rhea" id="RHEA-COMP:13536"/>
        <dbReference type="ChEBI" id="CHEBI:15378"/>
        <dbReference type="ChEBI" id="CHEBI:57540"/>
        <dbReference type="ChEBI" id="CHEBI:57945"/>
        <dbReference type="ChEBI" id="CHEBI:65315"/>
        <dbReference type="ChEBI" id="CHEBI:74443"/>
    </reaction>
</comment>
<feature type="active site" description="Proton donor" evidence="9">
    <location>
        <position position="92"/>
    </location>
</feature>
<comment type="catalytic activity">
    <reaction evidence="9">
        <text>5,6-dihydrouridine(20a) in tRNA + NADP(+) = uridine(20a) in tRNA + NADPH + H(+)</text>
        <dbReference type="Rhea" id="RHEA:53344"/>
        <dbReference type="Rhea" id="RHEA-COMP:13535"/>
        <dbReference type="Rhea" id="RHEA-COMP:13536"/>
        <dbReference type="ChEBI" id="CHEBI:15378"/>
        <dbReference type="ChEBI" id="CHEBI:57783"/>
        <dbReference type="ChEBI" id="CHEBI:58349"/>
        <dbReference type="ChEBI" id="CHEBI:65315"/>
        <dbReference type="ChEBI" id="CHEBI:74443"/>
    </reaction>
</comment>
<gene>
    <name evidence="12" type="primary">dusA</name>
    <name evidence="12" type="ORF">JK636_07635</name>
</gene>
<comment type="similarity">
    <text evidence="10">Belongs to the dus family.</text>
</comment>
<keyword evidence="2 9" id="KW-0820">tRNA-binding</keyword>
<dbReference type="NCBIfam" id="TIGR00742">
    <property type="entry name" value="yjbN"/>
    <property type="match status" value="1"/>
</dbReference>
<dbReference type="InterPro" id="IPR018517">
    <property type="entry name" value="tRNA_hU_synthase_CS"/>
</dbReference>
<keyword evidence="6 9" id="KW-0521">NADP</keyword>
<feature type="binding site" evidence="9">
    <location>
        <begin position="215"/>
        <end position="217"/>
    </location>
    <ligand>
        <name>FMN</name>
        <dbReference type="ChEBI" id="CHEBI:58210"/>
    </ligand>
</feature>
<dbReference type="InterPro" id="IPR013785">
    <property type="entry name" value="Aldolase_TIM"/>
</dbReference>
<dbReference type="GO" id="GO:0102264">
    <property type="term" value="F:tRNA-dihydrouridine20 synthase activity"/>
    <property type="evidence" value="ECO:0007669"/>
    <property type="project" value="UniProtKB-EC"/>
</dbReference>
<feature type="binding site" evidence="9">
    <location>
        <position position="131"/>
    </location>
    <ligand>
        <name>FMN</name>
        <dbReference type="ChEBI" id="CHEBI:58210"/>
    </ligand>
</feature>
<keyword evidence="5 9" id="KW-0819">tRNA processing</keyword>
<dbReference type="Proteomes" id="UP000632377">
    <property type="component" value="Unassembled WGS sequence"/>
</dbReference>
<evidence type="ECO:0000259" key="11">
    <source>
        <dbReference type="Pfam" id="PF01207"/>
    </source>
</evidence>
<dbReference type="Gene3D" id="1.20.120.1460">
    <property type="match status" value="1"/>
</dbReference>
<dbReference type="InterPro" id="IPR001269">
    <property type="entry name" value="DUS_fam"/>
</dbReference>
<feature type="binding site" evidence="9">
    <location>
        <position position="175"/>
    </location>
    <ligand>
        <name>FMN</name>
        <dbReference type="ChEBI" id="CHEBI:58210"/>
    </ligand>
</feature>
<keyword evidence="7 9" id="KW-0694">RNA-binding</keyword>
<feature type="binding site" evidence="9">
    <location>
        <position position="62"/>
    </location>
    <ligand>
        <name>FMN</name>
        <dbReference type="ChEBI" id="CHEBI:58210"/>
    </ligand>
</feature>